<comment type="caution">
    <text evidence="2">The sequence shown here is derived from an EMBL/GenBank/DDBJ whole genome shotgun (WGS) entry which is preliminary data.</text>
</comment>
<reference evidence="2 3" key="1">
    <citation type="journal article" date="2024" name="Chem. Sci.">
        <title>Discovery of a lagriamide polyketide by integrated genome mining, isotopic labeling, and untargeted metabolomics.</title>
        <authorList>
            <person name="Fergusson C.H."/>
            <person name="Saulog J."/>
            <person name="Paulo B.S."/>
            <person name="Wilson D.M."/>
            <person name="Liu D.Y."/>
            <person name="Morehouse N.J."/>
            <person name="Waterworth S."/>
            <person name="Barkei J."/>
            <person name="Gray C.A."/>
            <person name="Kwan J.C."/>
            <person name="Eustaquio A.S."/>
            <person name="Linington R.G."/>
        </authorList>
    </citation>
    <scope>NUCLEOTIDE SEQUENCE [LARGE SCALE GENOMIC DNA]</scope>
    <source>
        <strain evidence="2 3">RL17-338-BIF-B</strain>
    </source>
</reference>
<feature type="domain" description="Swt1-like HEPN" evidence="1">
    <location>
        <begin position="62"/>
        <end position="188"/>
    </location>
</feature>
<dbReference type="Pfam" id="PF18731">
    <property type="entry name" value="HEPN_Swt1"/>
    <property type="match status" value="1"/>
</dbReference>
<evidence type="ECO:0000313" key="2">
    <source>
        <dbReference type="EMBL" id="MEQ5840265.1"/>
    </source>
</evidence>
<keyword evidence="3" id="KW-1185">Reference proteome</keyword>
<dbReference type="EMBL" id="JAOALG010000001">
    <property type="protein sequence ID" value="MEQ5840265.1"/>
    <property type="molecule type" value="Genomic_DNA"/>
</dbReference>
<dbReference type="Proteomes" id="UP001469089">
    <property type="component" value="Unassembled WGS sequence"/>
</dbReference>
<name>A0ABV1LLV2_9BURK</name>
<dbReference type="InterPro" id="IPR041650">
    <property type="entry name" value="HEPN_Swt1"/>
</dbReference>
<sequence>MNQRRDANAALFVMLGQTAERTLLRHDKIAAANPLRVSETVDLAVLLPAEVRASERAAEAYKLFFVFESYLRDLVVDVLTDTTGTNWWDKLPQDVRDDVEKLEETEELKSWMALGSRDKSRLMTYPQLLRVIDHCWKEYFSELIRDKALVQEARLIGHLRNTICHMTEISEEEIERVRQTMRDWFRIVAP</sequence>
<proteinExistence type="predicted"/>
<dbReference type="RefSeq" id="WP_349542483.1">
    <property type="nucleotide sequence ID" value="NZ_JAOALG010000001.1"/>
</dbReference>
<gene>
    <name evidence="2" type="ORF">N0A02_12585</name>
</gene>
<organism evidence="2 3">
    <name type="scientific">Paraburkholderia acidicola</name>
    <dbReference type="NCBI Taxonomy" id="1912599"/>
    <lineage>
        <taxon>Bacteria</taxon>
        <taxon>Pseudomonadati</taxon>
        <taxon>Pseudomonadota</taxon>
        <taxon>Betaproteobacteria</taxon>
        <taxon>Burkholderiales</taxon>
        <taxon>Burkholderiaceae</taxon>
        <taxon>Paraburkholderia</taxon>
    </lineage>
</organism>
<protein>
    <submittedName>
        <fullName evidence="2">Swt1 family HEPN domain-containing protein</fullName>
    </submittedName>
</protein>
<evidence type="ECO:0000259" key="1">
    <source>
        <dbReference type="Pfam" id="PF18731"/>
    </source>
</evidence>
<evidence type="ECO:0000313" key="3">
    <source>
        <dbReference type="Proteomes" id="UP001469089"/>
    </source>
</evidence>
<accession>A0ABV1LLV2</accession>